<name>A0A9N9D7T0_9GLOM</name>
<gene>
    <name evidence="1" type="ORF">DEBURN_LOCUS10566</name>
</gene>
<dbReference type="Proteomes" id="UP000789706">
    <property type="component" value="Unassembled WGS sequence"/>
</dbReference>
<sequence>TSDAKALLGLSEFEVLSVICDTGVSLFCGINCVTENVRAELMSIKALLRAVPQ</sequence>
<comment type="caution">
    <text evidence="1">The sequence shown here is derived from an EMBL/GenBank/DDBJ whole genome shotgun (WGS) entry which is preliminary data.</text>
</comment>
<feature type="non-terminal residue" evidence="1">
    <location>
        <position position="1"/>
    </location>
</feature>
<protein>
    <submittedName>
        <fullName evidence="1">8599_t:CDS:1</fullName>
    </submittedName>
</protein>
<evidence type="ECO:0000313" key="2">
    <source>
        <dbReference type="Proteomes" id="UP000789706"/>
    </source>
</evidence>
<dbReference type="EMBL" id="CAJVPK010003319">
    <property type="protein sequence ID" value="CAG8625907.1"/>
    <property type="molecule type" value="Genomic_DNA"/>
</dbReference>
<dbReference type="AlphaFoldDB" id="A0A9N9D7T0"/>
<reference evidence="1" key="1">
    <citation type="submission" date="2021-06" db="EMBL/GenBank/DDBJ databases">
        <authorList>
            <person name="Kallberg Y."/>
            <person name="Tangrot J."/>
            <person name="Rosling A."/>
        </authorList>
    </citation>
    <scope>NUCLEOTIDE SEQUENCE</scope>
    <source>
        <strain evidence="1">AZ414A</strain>
    </source>
</reference>
<evidence type="ECO:0000313" key="1">
    <source>
        <dbReference type="EMBL" id="CAG8625907.1"/>
    </source>
</evidence>
<proteinExistence type="predicted"/>
<accession>A0A9N9D7T0</accession>
<organism evidence="1 2">
    <name type="scientific">Diversispora eburnea</name>
    <dbReference type="NCBI Taxonomy" id="1213867"/>
    <lineage>
        <taxon>Eukaryota</taxon>
        <taxon>Fungi</taxon>
        <taxon>Fungi incertae sedis</taxon>
        <taxon>Mucoromycota</taxon>
        <taxon>Glomeromycotina</taxon>
        <taxon>Glomeromycetes</taxon>
        <taxon>Diversisporales</taxon>
        <taxon>Diversisporaceae</taxon>
        <taxon>Diversispora</taxon>
    </lineage>
</organism>
<keyword evidence="2" id="KW-1185">Reference proteome</keyword>